<feature type="non-terminal residue" evidence="2">
    <location>
        <position position="1"/>
    </location>
</feature>
<feature type="compositionally biased region" description="Basic and acidic residues" evidence="1">
    <location>
        <begin position="103"/>
        <end position="129"/>
    </location>
</feature>
<dbReference type="Proteomes" id="UP000018936">
    <property type="component" value="Unassembled WGS sequence"/>
</dbReference>
<evidence type="ECO:0000313" key="3">
    <source>
        <dbReference type="Proteomes" id="UP000018936"/>
    </source>
</evidence>
<evidence type="ECO:0000256" key="1">
    <source>
        <dbReference type="SAM" id="MobiDB-lite"/>
    </source>
</evidence>
<dbReference type="EMBL" id="AZIM01042244">
    <property type="protein sequence ID" value="ETE56103.1"/>
    <property type="molecule type" value="Genomic_DNA"/>
</dbReference>
<evidence type="ECO:0000313" key="2">
    <source>
        <dbReference type="EMBL" id="ETE56103.1"/>
    </source>
</evidence>
<gene>
    <name evidence="2" type="ORF">L345_18188</name>
</gene>
<dbReference type="AlphaFoldDB" id="V8N364"/>
<feature type="region of interest" description="Disordered" evidence="1">
    <location>
        <begin position="100"/>
        <end position="137"/>
    </location>
</feature>
<accession>V8N364</accession>
<proteinExistence type="predicted"/>
<organism evidence="2 3">
    <name type="scientific">Ophiophagus hannah</name>
    <name type="common">King cobra</name>
    <name type="synonym">Naja hannah</name>
    <dbReference type="NCBI Taxonomy" id="8665"/>
    <lineage>
        <taxon>Eukaryota</taxon>
        <taxon>Metazoa</taxon>
        <taxon>Chordata</taxon>
        <taxon>Craniata</taxon>
        <taxon>Vertebrata</taxon>
        <taxon>Euteleostomi</taxon>
        <taxon>Lepidosauria</taxon>
        <taxon>Squamata</taxon>
        <taxon>Bifurcata</taxon>
        <taxon>Unidentata</taxon>
        <taxon>Episquamata</taxon>
        <taxon>Toxicofera</taxon>
        <taxon>Serpentes</taxon>
        <taxon>Colubroidea</taxon>
        <taxon>Elapidae</taxon>
        <taxon>Elapinae</taxon>
        <taxon>Ophiophagus</taxon>
    </lineage>
</organism>
<protein>
    <submittedName>
        <fullName evidence="2">Uncharacterized protein</fullName>
    </submittedName>
</protein>
<sequence length="137" mass="14979">MGQNSLKGRGDPGVCLTFWAFALQILLRNHRSIAGPSATQWSIAPGLWKLTPFYPPLSLPATGKAAKVLEEPTCPGGYFKKAEVFGGLMSLETLRLGGYTFEEGGREGGKEGRKAGRKEGKKEKTNQRKERNKKGKQ</sequence>
<reference evidence="2 3" key="1">
    <citation type="journal article" date="2013" name="Proc. Natl. Acad. Sci. U.S.A.">
        <title>The king cobra genome reveals dynamic gene evolution and adaptation in the snake venom system.</title>
        <authorList>
            <person name="Vonk F.J."/>
            <person name="Casewell N.R."/>
            <person name="Henkel C.V."/>
            <person name="Heimberg A.M."/>
            <person name="Jansen H.J."/>
            <person name="McCleary R.J."/>
            <person name="Kerkkamp H.M."/>
            <person name="Vos R.A."/>
            <person name="Guerreiro I."/>
            <person name="Calvete J.J."/>
            <person name="Wuster W."/>
            <person name="Woods A.E."/>
            <person name="Logan J.M."/>
            <person name="Harrison R.A."/>
            <person name="Castoe T.A."/>
            <person name="de Koning A.P."/>
            <person name="Pollock D.D."/>
            <person name="Yandell M."/>
            <person name="Calderon D."/>
            <person name="Renjifo C."/>
            <person name="Currier R.B."/>
            <person name="Salgado D."/>
            <person name="Pla D."/>
            <person name="Sanz L."/>
            <person name="Hyder A.S."/>
            <person name="Ribeiro J.M."/>
            <person name="Arntzen J.W."/>
            <person name="van den Thillart G.E."/>
            <person name="Boetzer M."/>
            <person name="Pirovano W."/>
            <person name="Dirks R.P."/>
            <person name="Spaink H.P."/>
            <person name="Duboule D."/>
            <person name="McGlinn E."/>
            <person name="Kini R.M."/>
            <person name="Richardson M.K."/>
        </authorList>
    </citation>
    <scope>NUCLEOTIDE SEQUENCE</scope>
    <source>
        <tissue evidence="2">Blood</tissue>
    </source>
</reference>
<comment type="caution">
    <text evidence="2">The sequence shown here is derived from an EMBL/GenBank/DDBJ whole genome shotgun (WGS) entry which is preliminary data.</text>
</comment>
<name>V8N364_OPHHA</name>
<keyword evidence="3" id="KW-1185">Reference proteome</keyword>